<dbReference type="AlphaFoldDB" id="A0A1M5KHV8"/>
<keyword evidence="2" id="KW-1185">Reference proteome</keyword>
<name>A0A1M5KHV8_9FLAO</name>
<evidence type="ECO:0000313" key="1">
    <source>
        <dbReference type="EMBL" id="SHG52341.1"/>
    </source>
</evidence>
<dbReference type="Proteomes" id="UP000184516">
    <property type="component" value="Unassembled WGS sequence"/>
</dbReference>
<sequence length="129" mass="14791">MKAVKKLGVWMDHSIAYLIEFTFDSFERITIESEFTHQEETQALAKSENLMHNKEQQQLSSYYKKLVEVIKDYGEVVLFGPTNAKAELLAILNKVEGFGKMKIEVKNTDTMTENQKIAFVKAYFSEAGV</sequence>
<accession>A0A1M5KHV8</accession>
<dbReference type="STRING" id="468056.SAMN05443549_104322"/>
<protein>
    <recommendedName>
        <fullName evidence="3">Protein required for attachment to host cells</fullName>
    </recommendedName>
</protein>
<gene>
    <name evidence="1" type="ORF">SAMN05443549_104322</name>
</gene>
<proteinExistence type="predicted"/>
<organism evidence="1 2">
    <name type="scientific">Flavobacterium fluvii</name>
    <dbReference type="NCBI Taxonomy" id="468056"/>
    <lineage>
        <taxon>Bacteria</taxon>
        <taxon>Pseudomonadati</taxon>
        <taxon>Bacteroidota</taxon>
        <taxon>Flavobacteriia</taxon>
        <taxon>Flavobacteriales</taxon>
        <taxon>Flavobacteriaceae</taxon>
        <taxon>Flavobacterium</taxon>
    </lineage>
</organism>
<dbReference type="OrthoDB" id="1122364at2"/>
<dbReference type="RefSeq" id="WP_073370780.1">
    <property type="nucleotide sequence ID" value="NZ_FQWB01000004.1"/>
</dbReference>
<dbReference type="SUPFAM" id="SSF53137">
    <property type="entry name" value="Translational machinery components"/>
    <property type="match status" value="1"/>
</dbReference>
<reference evidence="2" key="1">
    <citation type="submission" date="2016-11" db="EMBL/GenBank/DDBJ databases">
        <authorList>
            <person name="Varghese N."/>
            <person name="Submissions S."/>
        </authorList>
    </citation>
    <scope>NUCLEOTIDE SEQUENCE [LARGE SCALE GENOMIC DNA]</scope>
    <source>
        <strain evidence="2">DSM 19978</strain>
    </source>
</reference>
<dbReference type="EMBL" id="FQWB01000004">
    <property type="protein sequence ID" value="SHG52341.1"/>
    <property type="molecule type" value="Genomic_DNA"/>
</dbReference>
<evidence type="ECO:0008006" key="3">
    <source>
        <dbReference type="Google" id="ProtNLM"/>
    </source>
</evidence>
<evidence type="ECO:0000313" key="2">
    <source>
        <dbReference type="Proteomes" id="UP000184516"/>
    </source>
</evidence>